<keyword evidence="2" id="KW-1185">Reference proteome</keyword>
<sequence length="117" mass="12224">MVIISIFLIPMTHAYSSGTASFRPAYHFYCNITATNGAIAGDAIWEGPQTCGANYSIVCTGSAIAGLPCPCKANQSVVVMIVAQCLAPPITICSVTGSTFLLNAQAFSQITTYPNPN</sequence>
<comment type="caution">
    <text evidence="1">The sequence shown here is derived from an EMBL/GenBank/DDBJ whole genome shotgun (WGS) entry which is preliminary data.</text>
</comment>
<proteinExistence type="predicted"/>
<reference evidence="1" key="1">
    <citation type="submission" date="2022-02" db="EMBL/GenBank/DDBJ databases">
        <title>Plant Genome Project.</title>
        <authorList>
            <person name="Zhang R.-G."/>
        </authorList>
    </citation>
    <scope>NUCLEOTIDE SEQUENCE</scope>
    <source>
        <strain evidence="1">AT1</strain>
    </source>
</reference>
<evidence type="ECO:0000313" key="2">
    <source>
        <dbReference type="Proteomes" id="UP001062846"/>
    </source>
</evidence>
<dbReference type="Proteomes" id="UP001062846">
    <property type="component" value="Chromosome 1"/>
</dbReference>
<protein>
    <submittedName>
        <fullName evidence="1">Uncharacterized protein</fullName>
    </submittedName>
</protein>
<gene>
    <name evidence="1" type="ORF">RHMOL_Rhmol01G0012600</name>
</gene>
<accession>A0ACC0PYA5</accession>
<name>A0ACC0PYA5_RHOML</name>
<evidence type="ECO:0000313" key="1">
    <source>
        <dbReference type="EMBL" id="KAI8570169.1"/>
    </source>
</evidence>
<dbReference type="EMBL" id="CM046388">
    <property type="protein sequence ID" value="KAI8570169.1"/>
    <property type="molecule type" value="Genomic_DNA"/>
</dbReference>
<organism evidence="1 2">
    <name type="scientific">Rhododendron molle</name>
    <name type="common">Chinese azalea</name>
    <name type="synonym">Azalea mollis</name>
    <dbReference type="NCBI Taxonomy" id="49168"/>
    <lineage>
        <taxon>Eukaryota</taxon>
        <taxon>Viridiplantae</taxon>
        <taxon>Streptophyta</taxon>
        <taxon>Embryophyta</taxon>
        <taxon>Tracheophyta</taxon>
        <taxon>Spermatophyta</taxon>
        <taxon>Magnoliopsida</taxon>
        <taxon>eudicotyledons</taxon>
        <taxon>Gunneridae</taxon>
        <taxon>Pentapetalae</taxon>
        <taxon>asterids</taxon>
        <taxon>Ericales</taxon>
        <taxon>Ericaceae</taxon>
        <taxon>Ericoideae</taxon>
        <taxon>Rhodoreae</taxon>
        <taxon>Rhododendron</taxon>
    </lineage>
</organism>